<keyword evidence="7" id="KW-1185">Reference proteome</keyword>
<feature type="binding site" evidence="4">
    <location>
        <position position="55"/>
    </location>
    <ligand>
        <name>substrate</name>
    </ligand>
</feature>
<evidence type="ECO:0000256" key="2">
    <source>
        <dbReference type="ARBA" id="ARBA00022741"/>
    </source>
</evidence>
<dbReference type="GO" id="GO:0005524">
    <property type="term" value="F:ATP binding"/>
    <property type="evidence" value="ECO:0007669"/>
    <property type="project" value="UniProtKB-KW"/>
</dbReference>
<dbReference type="PANTHER" id="PTHR23407">
    <property type="entry name" value="ATPASE INHIBITOR/5-FORMYLTETRAHYDROFOLATE CYCLO-LIGASE"/>
    <property type="match status" value="1"/>
</dbReference>
<comment type="caution">
    <text evidence="6">The sequence shown here is derived from an EMBL/GenBank/DDBJ whole genome shotgun (WGS) entry which is preliminary data.</text>
</comment>
<reference evidence="7" key="1">
    <citation type="submission" date="2016-02" db="EMBL/GenBank/DDBJ databases">
        <authorList>
            <person name="Shin S.-K."/>
            <person name="Yi H."/>
            <person name="Kim E."/>
        </authorList>
    </citation>
    <scope>NUCLEOTIDE SEQUENCE [LARGE SCALE GENOMIC DNA]</scope>
    <source>
        <strain evidence="7">LPB0003</strain>
    </source>
</reference>
<evidence type="ECO:0000256" key="3">
    <source>
        <dbReference type="ARBA" id="ARBA00022840"/>
    </source>
</evidence>
<comment type="cofactor">
    <cofactor evidence="5">
        <name>Mg(2+)</name>
        <dbReference type="ChEBI" id="CHEBI:18420"/>
    </cofactor>
</comment>
<name>A0A1B8TYW6_9FLAO</name>
<comment type="similarity">
    <text evidence="1 5">Belongs to the 5-formyltetrahydrofolate cyclo-ligase family.</text>
</comment>
<keyword evidence="5" id="KW-0479">Metal-binding</keyword>
<dbReference type="OrthoDB" id="9801938at2"/>
<dbReference type="GO" id="GO:0035999">
    <property type="term" value="P:tetrahydrofolate interconversion"/>
    <property type="evidence" value="ECO:0007669"/>
    <property type="project" value="TreeGrafter"/>
</dbReference>
<proteinExistence type="inferred from homology"/>
<gene>
    <name evidence="6" type="ORF">LPB3_05175</name>
</gene>
<dbReference type="SUPFAM" id="SSF100950">
    <property type="entry name" value="NagB/RpiA/CoA transferase-like"/>
    <property type="match status" value="1"/>
</dbReference>
<evidence type="ECO:0000256" key="5">
    <source>
        <dbReference type="RuleBase" id="RU361279"/>
    </source>
</evidence>
<dbReference type="PIRSF" id="PIRSF006806">
    <property type="entry name" value="FTHF_cligase"/>
    <property type="match status" value="1"/>
</dbReference>
<organism evidence="6 7">
    <name type="scientific">Polaribacter vadi</name>
    <dbReference type="NCBI Taxonomy" id="1774273"/>
    <lineage>
        <taxon>Bacteria</taxon>
        <taxon>Pseudomonadati</taxon>
        <taxon>Bacteroidota</taxon>
        <taxon>Flavobacteriia</taxon>
        <taxon>Flavobacteriales</taxon>
        <taxon>Flavobacteriaceae</taxon>
    </lineage>
</organism>
<keyword evidence="3 4" id="KW-0067">ATP-binding</keyword>
<dbReference type="PANTHER" id="PTHR23407:SF1">
    <property type="entry name" value="5-FORMYLTETRAHYDROFOLATE CYCLO-LIGASE"/>
    <property type="match status" value="1"/>
</dbReference>
<dbReference type="KEGG" id="pob:LPB03_07315"/>
<evidence type="ECO:0000313" key="6">
    <source>
        <dbReference type="EMBL" id="OBY64790.1"/>
    </source>
</evidence>
<evidence type="ECO:0000256" key="4">
    <source>
        <dbReference type="PIRSR" id="PIRSR006806-1"/>
    </source>
</evidence>
<evidence type="ECO:0000256" key="1">
    <source>
        <dbReference type="ARBA" id="ARBA00010638"/>
    </source>
</evidence>
<dbReference type="Proteomes" id="UP000092584">
    <property type="component" value="Unassembled WGS sequence"/>
</dbReference>
<dbReference type="STRING" id="1774273.LPB03_07315"/>
<dbReference type="EMBL" id="LSFM01000021">
    <property type="protein sequence ID" value="OBY64790.1"/>
    <property type="molecule type" value="Genomic_DNA"/>
</dbReference>
<dbReference type="Gene3D" id="3.40.50.10420">
    <property type="entry name" value="NagB/RpiA/CoA transferase-like"/>
    <property type="match status" value="1"/>
</dbReference>
<dbReference type="InterPro" id="IPR024185">
    <property type="entry name" value="FTHF_cligase-like_sf"/>
</dbReference>
<dbReference type="EC" id="6.3.3.2" evidence="5"/>
<protein>
    <recommendedName>
        <fullName evidence="5">5-formyltetrahydrofolate cyclo-ligase</fullName>
        <ecNumber evidence="5">6.3.3.2</ecNumber>
    </recommendedName>
</protein>
<dbReference type="RefSeq" id="WP_065318544.1">
    <property type="nucleotide sequence ID" value="NZ_CP017477.1"/>
</dbReference>
<dbReference type="GO" id="GO:0009396">
    <property type="term" value="P:folic acid-containing compound biosynthetic process"/>
    <property type="evidence" value="ECO:0007669"/>
    <property type="project" value="TreeGrafter"/>
</dbReference>
<accession>A0A1B8TYW6</accession>
<sequence>MNKSELRKIYKQKRQELSFDVIQKLQENIYQQIYELNISNIKTIHIFLTLAKFKEIDTTPIIDYFRSKNIKIVVSKSDFTNNTLTHFYLEKDTIIELNKYGIPEPKNAKQVSEKELDLVFVPLLISDEQNYRVGYGKGFYDRFLANCRKECKKIGLNFFKPIAKINDFNEFDVALDLVIYPKE</sequence>
<dbReference type="GO" id="GO:0046872">
    <property type="term" value="F:metal ion binding"/>
    <property type="evidence" value="ECO:0007669"/>
    <property type="project" value="UniProtKB-KW"/>
</dbReference>
<keyword evidence="5" id="KW-0460">Magnesium</keyword>
<dbReference type="AlphaFoldDB" id="A0A1B8TYW6"/>
<feature type="binding site" evidence="4">
    <location>
        <begin position="132"/>
        <end position="140"/>
    </location>
    <ligand>
        <name>ATP</name>
        <dbReference type="ChEBI" id="CHEBI:30616"/>
    </ligand>
</feature>
<feature type="binding site" evidence="4">
    <location>
        <position position="48"/>
    </location>
    <ligand>
        <name>substrate</name>
    </ligand>
</feature>
<keyword evidence="2 4" id="KW-0547">Nucleotide-binding</keyword>
<dbReference type="Pfam" id="PF01812">
    <property type="entry name" value="5-FTHF_cyc-lig"/>
    <property type="match status" value="1"/>
</dbReference>
<dbReference type="NCBIfam" id="TIGR02727">
    <property type="entry name" value="MTHFS_bact"/>
    <property type="match status" value="1"/>
</dbReference>
<evidence type="ECO:0000313" key="7">
    <source>
        <dbReference type="Proteomes" id="UP000092584"/>
    </source>
</evidence>
<dbReference type="InterPro" id="IPR002698">
    <property type="entry name" value="FTHF_cligase"/>
</dbReference>
<comment type="catalytic activity">
    <reaction evidence="5">
        <text>(6S)-5-formyl-5,6,7,8-tetrahydrofolate + ATP = (6R)-5,10-methenyltetrahydrofolate + ADP + phosphate</text>
        <dbReference type="Rhea" id="RHEA:10488"/>
        <dbReference type="ChEBI" id="CHEBI:30616"/>
        <dbReference type="ChEBI" id="CHEBI:43474"/>
        <dbReference type="ChEBI" id="CHEBI:57455"/>
        <dbReference type="ChEBI" id="CHEBI:57457"/>
        <dbReference type="ChEBI" id="CHEBI:456216"/>
        <dbReference type="EC" id="6.3.3.2"/>
    </reaction>
</comment>
<dbReference type="InterPro" id="IPR037171">
    <property type="entry name" value="NagB/RpiA_transferase-like"/>
</dbReference>
<keyword evidence="6" id="KW-0436">Ligase</keyword>
<feature type="binding site" evidence="4">
    <location>
        <begin position="3"/>
        <end position="7"/>
    </location>
    <ligand>
        <name>ATP</name>
        <dbReference type="ChEBI" id="CHEBI:30616"/>
    </ligand>
</feature>
<dbReference type="GO" id="GO:0030272">
    <property type="term" value="F:5-formyltetrahydrofolate cyclo-ligase activity"/>
    <property type="evidence" value="ECO:0007669"/>
    <property type="project" value="UniProtKB-EC"/>
</dbReference>